<dbReference type="OrthoDB" id="2789670at2759"/>
<comment type="similarity">
    <text evidence="4 14">Belongs to the cytochrome P450 family.</text>
</comment>
<keyword evidence="6 13" id="KW-0479">Metal-binding</keyword>
<dbReference type="GO" id="GO:0016705">
    <property type="term" value="F:oxidoreductase activity, acting on paired donors, with incorporation or reduction of molecular oxygen"/>
    <property type="evidence" value="ECO:0007669"/>
    <property type="project" value="InterPro"/>
</dbReference>
<dbReference type="PANTHER" id="PTHR24292">
    <property type="entry name" value="CYTOCHROME P450"/>
    <property type="match status" value="1"/>
</dbReference>
<proteinExistence type="inferred from homology"/>
<dbReference type="KEGG" id="soy:115879780"/>
<evidence type="ECO:0000256" key="4">
    <source>
        <dbReference type="ARBA" id="ARBA00010617"/>
    </source>
</evidence>
<keyword evidence="9 14" id="KW-0560">Oxidoreductase</keyword>
<evidence type="ECO:0000256" key="7">
    <source>
        <dbReference type="ARBA" id="ARBA00022824"/>
    </source>
</evidence>
<dbReference type="InParanoid" id="A0A6J2XMP3"/>
<keyword evidence="10 13" id="KW-0408">Iron</keyword>
<evidence type="ECO:0000256" key="5">
    <source>
        <dbReference type="ARBA" id="ARBA00022617"/>
    </source>
</evidence>
<evidence type="ECO:0000256" key="11">
    <source>
        <dbReference type="ARBA" id="ARBA00023033"/>
    </source>
</evidence>
<keyword evidence="16" id="KW-1185">Reference proteome</keyword>
<evidence type="ECO:0000256" key="12">
    <source>
        <dbReference type="ARBA" id="ARBA00023136"/>
    </source>
</evidence>
<dbReference type="Pfam" id="PF00067">
    <property type="entry name" value="p450"/>
    <property type="match status" value="1"/>
</dbReference>
<keyword evidence="15" id="KW-0812">Transmembrane</keyword>
<dbReference type="GeneID" id="115879780"/>
<name>A0A6J2XMP3_SITOR</name>
<dbReference type="SUPFAM" id="SSF48264">
    <property type="entry name" value="Cytochrome P450"/>
    <property type="match status" value="1"/>
</dbReference>
<evidence type="ECO:0000313" key="17">
    <source>
        <dbReference type="RefSeq" id="XP_030752627.1"/>
    </source>
</evidence>
<keyword evidence="15" id="KW-1133">Transmembrane helix</keyword>
<dbReference type="GO" id="GO:0005789">
    <property type="term" value="C:endoplasmic reticulum membrane"/>
    <property type="evidence" value="ECO:0007669"/>
    <property type="project" value="UniProtKB-SubCell"/>
</dbReference>
<dbReference type="InterPro" id="IPR050476">
    <property type="entry name" value="Insect_CytP450_Detox"/>
</dbReference>
<dbReference type="FunFam" id="1.10.630.10:FF:000042">
    <property type="entry name" value="Cytochrome P450"/>
    <property type="match status" value="1"/>
</dbReference>
<dbReference type="FunCoup" id="A0A6J2XMP3">
    <property type="interactions" value="104"/>
</dbReference>
<evidence type="ECO:0000256" key="1">
    <source>
        <dbReference type="ARBA" id="ARBA00001971"/>
    </source>
</evidence>
<comment type="cofactor">
    <cofactor evidence="1 13">
        <name>heme</name>
        <dbReference type="ChEBI" id="CHEBI:30413"/>
    </cofactor>
</comment>
<keyword evidence="8" id="KW-0492">Microsome</keyword>
<dbReference type="CDD" id="cd11056">
    <property type="entry name" value="CYP6-like"/>
    <property type="match status" value="1"/>
</dbReference>
<evidence type="ECO:0000256" key="9">
    <source>
        <dbReference type="ARBA" id="ARBA00023002"/>
    </source>
</evidence>
<evidence type="ECO:0000256" key="13">
    <source>
        <dbReference type="PIRSR" id="PIRSR602401-1"/>
    </source>
</evidence>
<feature type="binding site" description="axial binding residue" evidence="13">
    <location>
        <position position="451"/>
    </location>
    <ligand>
        <name>heme</name>
        <dbReference type="ChEBI" id="CHEBI:30413"/>
    </ligand>
    <ligandPart>
        <name>Fe</name>
        <dbReference type="ChEBI" id="CHEBI:18248"/>
    </ligandPart>
</feature>
<feature type="transmembrane region" description="Helical" evidence="15">
    <location>
        <begin position="6"/>
        <end position="28"/>
    </location>
</feature>
<keyword evidence="7" id="KW-0256">Endoplasmic reticulum</keyword>
<keyword evidence="11 14" id="KW-0503">Monooxygenase</keyword>
<feature type="transmembrane region" description="Helical" evidence="15">
    <location>
        <begin position="226"/>
        <end position="248"/>
    </location>
</feature>
<dbReference type="PANTHER" id="PTHR24292:SF100">
    <property type="entry name" value="CYTOCHROME P450 6A16, ISOFORM B-RELATED"/>
    <property type="match status" value="1"/>
</dbReference>
<dbReference type="InterPro" id="IPR001128">
    <property type="entry name" value="Cyt_P450"/>
</dbReference>
<keyword evidence="12 15" id="KW-0472">Membrane</keyword>
<keyword evidence="5 13" id="KW-0349">Heme</keyword>
<dbReference type="PROSITE" id="PS00086">
    <property type="entry name" value="CYTOCHROME_P450"/>
    <property type="match status" value="1"/>
</dbReference>
<comment type="subcellular location">
    <subcellularLocation>
        <location evidence="3">Endoplasmic reticulum membrane</location>
        <topology evidence="3">Peripheral membrane protein</topology>
    </subcellularLocation>
    <subcellularLocation>
        <location evidence="2">Microsome membrane</location>
        <topology evidence="2">Peripheral membrane protein</topology>
    </subcellularLocation>
</comment>
<dbReference type="PRINTS" id="PR00385">
    <property type="entry name" value="P450"/>
</dbReference>
<gene>
    <name evidence="17" type="primary">LOC115879780</name>
</gene>
<dbReference type="GO" id="GO:0020037">
    <property type="term" value="F:heme binding"/>
    <property type="evidence" value="ECO:0007669"/>
    <property type="project" value="InterPro"/>
</dbReference>
<dbReference type="Proteomes" id="UP000504635">
    <property type="component" value="Unplaced"/>
</dbReference>
<dbReference type="Gene3D" id="1.10.630.10">
    <property type="entry name" value="Cytochrome P450"/>
    <property type="match status" value="1"/>
</dbReference>
<evidence type="ECO:0000256" key="8">
    <source>
        <dbReference type="ARBA" id="ARBA00022848"/>
    </source>
</evidence>
<accession>A0A6J2XMP3</accession>
<dbReference type="GO" id="GO:0005506">
    <property type="term" value="F:iron ion binding"/>
    <property type="evidence" value="ECO:0007669"/>
    <property type="project" value="InterPro"/>
</dbReference>
<organism evidence="16 17">
    <name type="scientific">Sitophilus oryzae</name>
    <name type="common">Rice weevil</name>
    <name type="synonym">Curculio oryzae</name>
    <dbReference type="NCBI Taxonomy" id="7048"/>
    <lineage>
        <taxon>Eukaryota</taxon>
        <taxon>Metazoa</taxon>
        <taxon>Ecdysozoa</taxon>
        <taxon>Arthropoda</taxon>
        <taxon>Hexapoda</taxon>
        <taxon>Insecta</taxon>
        <taxon>Pterygota</taxon>
        <taxon>Neoptera</taxon>
        <taxon>Endopterygota</taxon>
        <taxon>Coleoptera</taxon>
        <taxon>Polyphaga</taxon>
        <taxon>Cucujiformia</taxon>
        <taxon>Curculionidae</taxon>
        <taxon>Dryophthorinae</taxon>
        <taxon>Sitophilus</taxon>
    </lineage>
</organism>
<dbReference type="InterPro" id="IPR036396">
    <property type="entry name" value="Cyt_P450_sf"/>
</dbReference>
<dbReference type="InterPro" id="IPR002401">
    <property type="entry name" value="Cyt_P450_E_grp-I"/>
</dbReference>
<evidence type="ECO:0000256" key="14">
    <source>
        <dbReference type="RuleBase" id="RU000461"/>
    </source>
</evidence>
<evidence type="ECO:0000256" key="2">
    <source>
        <dbReference type="ARBA" id="ARBA00004174"/>
    </source>
</evidence>
<dbReference type="InterPro" id="IPR017972">
    <property type="entry name" value="Cyt_P450_CS"/>
</dbReference>
<reference evidence="17" key="1">
    <citation type="submission" date="2025-08" db="UniProtKB">
        <authorList>
            <consortium name="RefSeq"/>
        </authorList>
    </citation>
    <scope>IDENTIFICATION</scope>
    <source>
        <tissue evidence="17">Gonads</tissue>
    </source>
</reference>
<evidence type="ECO:0000256" key="15">
    <source>
        <dbReference type="SAM" id="Phobius"/>
    </source>
</evidence>
<evidence type="ECO:0000256" key="10">
    <source>
        <dbReference type="ARBA" id="ARBA00023004"/>
    </source>
</evidence>
<sequence length="506" mass="58429">MGLFLSELVAIDVLFVLAASILAIWIYFQHTYQYWERKGVPYLKPTFPYGNVKVIFKKTLHTTTDAKTWYDELKIKGHKFGGVYTFSRRRLVLVDPEYIKDVLTKDFNHFIDRNDHVDEKNNPKGAHLFNIRNPGWKPLRQKLTPTFTSGKMKMMFNSVLECSNYMIDFMKKDVQDGQDIDSREIMAAFTTDVIGSVAFGVECNSFDNSKPEFLNMGRRLLDGGKFSSLLIFIASICPGIGKTLGALAKDSLPKAFFTEVVRSTLEYRKNNKVRRPDFLQLLLDMHEEPTDSEKYVNFNQIVANTILFFIAGFDTSSTTMNFTLYELARNPQIQEKTRDEINTVLAKYQGKITYEALQEMTYLQQVIDETLRLWPPLISLERICTKDYTLRDTNIVIEKGTAIEISPLGLGRDPEYFPNPEKFDPERFTAEEKLKRHPYVHIPFGEGPRNCIGLRFGLMQSRIGIIRVLTNFKLSISSKTKMPLTVSSQYFLLKSNEKLYLRAERI</sequence>
<evidence type="ECO:0000256" key="6">
    <source>
        <dbReference type="ARBA" id="ARBA00022723"/>
    </source>
</evidence>
<dbReference type="GO" id="GO:0004497">
    <property type="term" value="F:monooxygenase activity"/>
    <property type="evidence" value="ECO:0007669"/>
    <property type="project" value="UniProtKB-KW"/>
</dbReference>
<dbReference type="AlphaFoldDB" id="A0A6J2XMP3"/>
<protein>
    <submittedName>
        <fullName evidence="17">Probable cytochrome P450 6a23</fullName>
    </submittedName>
</protein>
<evidence type="ECO:0000313" key="16">
    <source>
        <dbReference type="Proteomes" id="UP000504635"/>
    </source>
</evidence>
<evidence type="ECO:0000256" key="3">
    <source>
        <dbReference type="ARBA" id="ARBA00004406"/>
    </source>
</evidence>
<dbReference type="RefSeq" id="XP_030752627.1">
    <property type="nucleotide sequence ID" value="XM_030896767.1"/>
</dbReference>
<dbReference type="PRINTS" id="PR00463">
    <property type="entry name" value="EP450I"/>
</dbReference>